<gene>
    <name evidence="5" type="ORF">ACFOGI_15515</name>
</gene>
<evidence type="ECO:0000259" key="3">
    <source>
        <dbReference type="Pfam" id="PF01471"/>
    </source>
</evidence>
<dbReference type="InterPro" id="IPR003709">
    <property type="entry name" value="VanY-like_core_dom"/>
</dbReference>
<protein>
    <submittedName>
        <fullName evidence="5">D-alanyl-D-alanine carboxypeptidase family protein</fullName>
    </submittedName>
</protein>
<feature type="compositionally biased region" description="Acidic residues" evidence="1">
    <location>
        <begin position="28"/>
        <end position="39"/>
    </location>
</feature>
<dbReference type="RefSeq" id="WP_390274534.1">
    <property type="nucleotide sequence ID" value="NZ_JBHRSA010000057.1"/>
</dbReference>
<comment type="caution">
    <text evidence="5">The sequence shown here is derived from an EMBL/GenBank/DDBJ whole genome shotgun (WGS) entry which is preliminary data.</text>
</comment>
<keyword evidence="5" id="KW-0121">Carboxypeptidase</keyword>
<dbReference type="InterPro" id="IPR009045">
    <property type="entry name" value="Zn_M74/Hedgehog-like"/>
</dbReference>
<name>A0ABV7CZ41_9BACI</name>
<feature type="domain" description="D-alanyl-D-alanine carboxypeptidase-like core" evidence="4">
    <location>
        <begin position="194"/>
        <end position="322"/>
    </location>
</feature>
<keyword evidence="2" id="KW-0732">Signal</keyword>
<dbReference type="PANTHER" id="PTHR34385:SF1">
    <property type="entry name" value="PEPTIDOGLYCAN L-ALANYL-D-GLUTAMATE ENDOPEPTIDASE CWLK"/>
    <property type="match status" value="1"/>
</dbReference>
<sequence>MNNVRITAIMGACFLLMFAAACTNTGGEEQETAPEDEASNETSPETTENEQEIRLPEMALIKKDEGKEVTDLQHALEAIGYPVQISGVYDEMTTWAITDFQLQHDGLTPLGVYNEQTKEALNVALSEGFSGEAGKGLPQPTETAASDGGTPVLSNPYDQLALVNKQQALPSDYVPGDMVVPDVRFPFEEDLPKKKMREPAAEALKNLFEAAEEDGLELFAQSGYRSYDRQDSLFASYVEANGEEAANKFSARPGESEHQTGLTMDITSASVDFELTTDFGETEEGKWVKEHAAEYGFIIRYPEGKEQITGYQYEPWHLRYVGEKTAKGIRNQEITLEEYLNEE</sequence>
<evidence type="ECO:0000313" key="5">
    <source>
        <dbReference type="EMBL" id="MFC3041652.1"/>
    </source>
</evidence>
<evidence type="ECO:0000259" key="4">
    <source>
        <dbReference type="Pfam" id="PF02557"/>
    </source>
</evidence>
<dbReference type="SUPFAM" id="SSF47090">
    <property type="entry name" value="PGBD-like"/>
    <property type="match status" value="1"/>
</dbReference>
<dbReference type="PANTHER" id="PTHR34385">
    <property type="entry name" value="D-ALANYL-D-ALANINE CARBOXYPEPTIDASE"/>
    <property type="match status" value="1"/>
</dbReference>
<accession>A0ABV7CZ41</accession>
<dbReference type="Proteomes" id="UP001595279">
    <property type="component" value="Unassembled WGS sequence"/>
</dbReference>
<keyword evidence="5" id="KW-0378">Hydrolase</keyword>
<dbReference type="InterPro" id="IPR052179">
    <property type="entry name" value="DD-CPase-like"/>
</dbReference>
<evidence type="ECO:0000256" key="2">
    <source>
        <dbReference type="SAM" id="SignalP"/>
    </source>
</evidence>
<feature type="region of interest" description="Disordered" evidence="1">
    <location>
        <begin position="131"/>
        <end position="151"/>
    </location>
</feature>
<dbReference type="GO" id="GO:0004180">
    <property type="term" value="F:carboxypeptidase activity"/>
    <property type="evidence" value="ECO:0007669"/>
    <property type="project" value="UniProtKB-KW"/>
</dbReference>
<dbReference type="EMBL" id="JBHRSA010000057">
    <property type="protein sequence ID" value="MFC3041652.1"/>
    <property type="molecule type" value="Genomic_DNA"/>
</dbReference>
<dbReference type="InterPro" id="IPR058193">
    <property type="entry name" value="VanY/YodJ_core_dom"/>
</dbReference>
<proteinExistence type="predicted"/>
<dbReference type="PROSITE" id="PS51257">
    <property type="entry name" value="PROKAR_LIPOPROTEIN"/>
    <property type="match status" value="1"/>
</dbReference>
<dbReference type="CDD" id="cd14852">
    <property type="entry name" value="LD-carboxypeptidase"/>
    <property type="match status" value="1"/>
</dbReference>
<dbReference type="Gene3D" id="3.30.1380.10">
    <property type="match status" value="1"/>
</dbReference>
<feature type="region of interest" description="Disordered" evidence="1">
    <location>
        <begin position="26"/>
        <end position="51"/>
    </location>
</feature>
<keyword evidence="5" id="KW-0645">Protease</keyword>
<dbReference type="InterPro" id="IPR002477">
    <property type="entry name" value="Peptidoglycan-bd-like"/>
</dbReference>
<keyword evidence="6" id="KW-1185">Reference proteome</keyword>
<dbReference type="SUPFAM" id="SSF55166">
    <property type="entry name" value="Hedgehog/DD-peptidase"/>
    <property type="match status" value="1"/>
</dbReference>
<evidence type="ECO:0000313" key="6">
    <source>
        <dbReference type="Proteomes" id="UP001595279"/>
    </source>
</evidence>
<organism evidence="5 6">
    <name type="scientific">Virgibacillus xinjiangensis</name>
    <dbReference type="NCBI Taxonomy" id="393090"/>
    <lineage>
        <taxon>Bacteria</taxon>
        <taxon>Bacillati</taxon>
        <taxon>Bacillota</taxon>
        <taxon>Bacilli</taxon>
        <taxon>Bacillales</taxon>
        <taxon>Bacillaceae</taxon>
        <taxon>Virgibacillus</taxon>
    </lineage>
</organism>
<feature type="domain" description="Peptidoglycan binding-like" evidence="3">
    <location>
        <begin position="66"/>
        <end position="121"/>
    </location>
</feature>
<dbReference type="InterPro" id="IPR036366">
    <property type="entry name" value="PGBDSf"/>
</dbReference>
<feature type="signal peptide" evidence="2">
    <location>
        <begin position="1"/>
        <end position="21"/>
    </location>
</feature>
<evidence type="ECO:0000256" key="1">
    <source>
        <dbReference type="SAM" id="MobiDB-lite"/>
    </source>
</evidence>
<dbReference type="Pfam" id="PF02557">
    <property type="entry name" value="VanY"/>
    <property type="match status" value="1"/>
</dbReference>
<dbReference type="InterPro" id="IPR036365">
    <property type="entry name" value="PGBD-like_sf"/>
</dbReference>
<feature type="chain" id="PRO_5047459861" evidence="2">
    <location>
        <begin position="22"/>
        <end position="343"/>
    </location>
</feature>
<reference evidence="6" key="1">
    <citation type="journal article" date="2019" name="Int. J. Syst. Evol. Microbiol.">
        <title>The Global Catalogue of Microorganisms (GCM) 10K type strain sequencing project: providing services to taxonomists for standard genome sequencing and annotation.</title>
        <authorList>
            <consortium name="The Broad Institute Genomics Platform"/>
            <consortium name="The Broad Institute Genome Sequencing Center for Infectious Disease"/>
            <person name="Wu L."/>
            <person name="Ma J."/>
        </authorList>
    </citation>
    <scope>NUCLEOTIDE SEQUENCE [LARGE SCALE GENOMIC DNA]</scope>
    <source>
        <strain evidence="6">KCTC 13128</strain>
    </source>
</reference>
<dbReference type="Pfam" id="PF01471">
    <property type="entry name" value="PG_binding_1"/>
    <property type="match status" value="1"/>
</dbReference>
<dbReference type="Gene3D" id="1.10.101.10">
    <property type="entry name" value="PGBD-like superfamily/PGBD"/>
    <property type="match status" value="1"/>
</dbReference>